<name>A0A3P2RH17_WEIVI</name>
<dbReference type="InterPro" id="IPR051202">
    <property type="entry name" value="Peptidase_C40"/>
</dbReference>
<dbReference type="GO" id="GO:0006508">
    <property type="term" value="P:proteolysis"/>
    <property type="evidence" value="ECO:0007669"/>
    <property type="project" value="UniProtKB-KW"/>
</dbReference>
<dbReference type="SUPFAM" id="SSF54001">
    <property type="entry name" value="Cysteine proteinases"/>
    <property type="match status" value="1"/>
</dbReference>
<gene>
    <name evidence="6" type="ORF">D3P96_01520</name>
</gene>
<comment type="similarity">
    <text evidence="1">Belongs to the peptidase C40 family.</text>
</comment>
<dbReference type="Gene3D" id="3.90.1720.10">
    <property type="entry name" value="endopeptidase domain like (from Nostoc punctiforme)"/>
    <property type="match status" value="1"/>
</dbReference>
<protein>
    <submittedName>
        <fullName evidence="6">Peptidoglycan endopeptidase</fullName>
    </submittedName>
</protein>
<sequence>MAYKMEPGRVVHLNDLDEVDSEIVFKAPQGEQAFEIISAYFTPGTQTQRIQNKMMQMVMDSMRANLWDVVHRVLGKPYQLRGNRPDAGFDLGGLIQYIYNNIYGVSFPNDVKKQLASVQHLPLNEAMPGDLLFWGNPNLISNAGVYLGGGRYLTVDLIGGIVEIQTVSKTWMPDFVGSLR</sequence>
<dbReference type="OrthoDB" id="2143025at2"/>
<dbReference type="RefSeq" id="WP_124942632.1">
    <property type="nucleotide sequence ID" value="NZ_RHGY01000001.1"/>
</dbReference>
<dbReference type="EMBL" id="RHGY01000001">
    <property type="protein sequence ID" value="RRG18691.1"/>
    <property type="molecule type" value="Genomic_DNA"/>
</dbReference>
<evidence type="ECO:0000313" key="7">
    <source>
        <dbReference type="Proteomes" id="UP000275836"/>
    </source>
</evidence>
<dbReference type="PANTHER" id="PTHR47053">
    <property type="entry name" value="MUREIN DD-ENDOPEPTIDASE MEPH-RELATED"/>
    <property type="match status" value="1"/>
</dbReference>
<reference evidence="6 7" key="1">
    <citation type="submission" date="2018-10" db="EMBL/GenBank/DDBJ databases">
        <title>Draft genome sequence of Weissella viridescens UCO-SMC3.</title>
        <authorList>
            <person name="Garcia-Cancino A."/>
            <person name="Espinoza-Monje M."/>
            <person name="Albarracin L."/>
            <person name="Garcia-Castillo V."/>
            <person name="Campos-Martin J."/>
            <person name="Nakano Y."/>
            <person name="Guitierrez-Zamorano C."/>
            <person name="Ikeda-Ohtsubo W."/>
            <person name="Morita H."/>
            <person name="Kitazawa H."/>
            <person name="Villena J."/>
        </authorList>
    </citation>
    <scope>NUCLEOTIDE SEQUENCE [LARGE SCALE GENOMIC DNA]</scope>
    <source>
        <strain evidence="6 7">UCO-SMC3</strain>
    </source>
</reference>
<dbReference type="InterPro" id="IPR000064">
    <property type="entry name" value="NLP_P60_dom"/>
</dbReference>
<keyword evidence="4" id="KW-0788">Thiol protease</keyword>
<evidence type="ECO:0000256" key="1">
    <source>
        <dbReference type="ARBA" id="ARBA00007074"/>
    </source>
</evidence>
<dbReference type="InterPro" id="IPR038765">
    <property type="entry name" value="Papain-like_cys_pep_sf"/>
</dbReference>
<proteinExistence type="inferred from homology"/>
<accession>A0A3P2RH17</accession>
<dbReference type="GO" id="GO:0008234">
    <property type="term" value="F:cysteine-type peptidase activity"/>
    <property type="evidence" value="ECO:0007669"/>
    <property type="project" value="UniProtKB-KW"/>
</dbReference>
<keyword evidence="3" id="KW-0378">Hydrolase</keyword>
<dbReference type="PROSITE" id="PS51935">
    <property type="entry name" value="NLPC_P60"/>
    <property type="match status" value="1"/>
</dbReference>
<dbReference type="Pfam" id="PF00877">
    <property type="entry name" value="NLPC_P60"/>
    <property type="match status" value="1"/>
</dbReference>
<dbReference type="AlphaFoldDB" id="A0A3P2RH17"/>
<dbReference type="Proteomes" id="UP000275836">
    <property type="component" value="Unassembled WGS sequence"/>
</dbReference>
<evidence type="ECO:0000313" key="6">
    <source>
        <dbReference type="EMBL" id="RRG18691.1"/>
    </source>
</evidence>
<evidence type="ECO:0000259" key="5">
    <source>
        <dbReference type="PROSITE" id="PS51935"/>
    </source>
</evidence>
<organism evidence="6 7">
    <name type="scientific">Weissella viridescens</name>
    <name type="common">Lactobacillus viridescens</name>
    <dbReference type="NCBI Taxonomy" id="1629"/>
    <lineage>
        <taxon>Bacteria</taxon>
        <taxon>Bacillati</taxon>
        <taxon>Bacillota</taxon>
        <taxon>Bacilli</taxon>
        <taxon>Lactobacillales</taxon>
        <taxon>Lactobacillaceae</taxon>
        <taxon>Weissella</taxon>
    </lineage>
</organism>
<dbReference type="PANTHER" id="PTHR47053:SF1">
    <property type="entry name" value="MUREIN DD-ENDOPEPTIDASE MEPH-RELATED"/>
    <property type="match status" value="1"/>
</dbReference>
<evidence type="ECO:0000256" key="4">
    <source>
        <dbReference type="ARBA" id="ARBA00022807"/>
    </source>
</evidence>
<comment type="caution">
    <text evidence="6">The sequence shown here is derived from an EMBL/GenBank/DDBJ whole genome shotgun (WGS) entry which is preliminary data.</text>
</comment>
<keyword evidence="2" id="KW-0645">Protease</keyword>
<evidence type="ECO:0000256" key="3">
    <source>
        <dbReference type="ARBA" id="ARBA00022801"/>
    </source>
</evidence>
<evidence type="ECO:0000256" key="2">
    <source>
        <dbReference type="ARBA" id="ARBA00022670"/>
    </source>
</evidence>
<feature type="domain" description="NlpC/P60" evidence="5">
    <location>
        <begin position="59"/>
        <end position="180"/>
    </location>
</feature>